<evidence type="ECO:0008006" key="5">
    <source>
        <dbReference type="Google" id="ProtNLM"/>
    </source>
</evidence>
<dbReference type="PROSITE" id="PS51257">
    <property type="entry name" value="PROKAR_LIPOPROTEIN"/>
    <property type="match status" value="1"/>
</dbReference>
<dbReference type="RefSeq" id="WP_051712871.1">
    <property type="nucleotide sequence ID" value="NZ_AUBJ02000001.1"/>
</dbReference>
<evidence type="ECO:0000256" key="2">
    <source>
        <dbReference type="SAM" id="SignalP"/>
    </source>
</evidence>
<dbReference type="Proteomes" id="UP000791080">
    <property type="component" value="Unassembled WGS sequence"/>
</dbReference>
<gene>
    <name evidence="3" type="ORF">G443_003049</name>
</gene>
<evidence type="ECO:0000256" key="1">
    <source>
        <dbReference type="SAM" id="MobiDB-lite"/>
    </source>
</evidence>
<sequence length="216" mass="22246">MSVTRGLSVLVLSALLIVSCGTEEDVVPSEGPAPTAGTTTPDEVEPTPHPTMTTEPPGTSAPTGNGSVDPVPPGAGAPTAGCDTHPVPRVEVPRTHEFQVVSENGCDQVVLAFRTAVPEVIGHQLDAEPPLWGGSAEPVPGMAADGRTQFLHVYVAAPVTGTLGPRGYELPWVRGVVVNDASHGTVELTIALPAGPGTDPVDYEVLVEDNQVVARF</sequence>
<feature type="compositionally biased region" description="Low complexity" evidence="1">
    <location>
        <begin position="32"/>
        <end position="41"/>
    </location>
</feature>
<feature type="region of interest" description="Disordered" evidence="1">
    <location>
        <begin position="23"/>
        <end position="84"/>
    </location>
</feature>
<protein>
    <recommendedName>
        <fullName evidence="5">Lipoprotein</fullName>
    </recommendedName>
</protein>
<dbReference type="EMBL" id="AUBJ02000001">
    <property type="protein sequence ID" value="MCP2332779.1"/>
    <property type="molecule type" value="Genomic_DNA"/>
</dbReference>
<organism evidence="3 4">
    <name type="scientific">Actinoalloteichus caeruleus DSM 43889</name>
    <dbReference type="NCBI Taxonomy" id="1120930"/>
    <lineage>
        <taxon>Bacteria</taxon>
        <taxon>Bacillati</taxon>
        <taxon>Actinomycetota</taxon>
        <taxon>Actinomycetes</taxon>
        <taxon>Pseudonocardiales</taxon>
        <taxon>Pseudonocardiaceae</taxon>
        <taxon>Actinoalloteichus</taxon>
        <taxon>Actinoalloteichus cyanogriseus</taxon>
    </lineage>
</organism>
<evidence type="ECO:0000313" key="4">
    <source>
        <dbReference type="Proteomes" id="UP000791080"/>
    </source>
</evidence>
<name>A0ABT1JKF4_ACTCY</name>
<feature type="signal peptide" evidence="2">
    <location>
        <begin position="1"/>
        <end position="24"/>
    </location>
</feature>
<comment type="caution">
    <text evidence="3">The sequence shown here is derived from an EMBL/GenBank/DDBJ whole genome shotgun (WGS) entry which is preliminary data.</text>
</comment>
<proteinExistence type="predicted"/>
<reference evidence="3 4" key="1">
    <citation type="submission" date="2013-07" db="EMBL/GenBank/DDBJ databases">
        <authorList>
            <consortium name="DOE Joint Genome Institute"/>
            <person name="Reeve W."/>
            <person name="Huntemann M."/>
            <person name="Han J."/>
            <person name="Chen A."/>
            <person name="Kyrpides N."/>
            <person name="Mavromatis K."/>
            <person name="Markowitz V."/>
            <person name="Palaniappan K."/>
            <person name="Ivanova N."/>
            <person name="Schaumberg A."/>
            <person name="Pati A."/>
            <person name="Liolios K."/>
            <person name="Nordberg H.P."/>
            <person name="Cantor M.N."/>
            <person name="Hua S.X."/>
            <person name="Woyke T."/>
        </authorList>
    </citation>
    <scope>NUCLEOTIDE SEQUENCE [LARGE SCALE GENOMIC DNA]</scope>
    <source>
        <strain evidence="3 4">DSM 43889</strain>
    </source>
</reference>
<evidence type="ECO:0000313" key="3">
    <source>
        <dbReference type="EMBL" id="MCP2332779.1"/>
    </source>
</evidence>
<feature type="chain" id="PRO_5045798863" description="Lipoprotein" evidence="2">
    <location>
        <begin position="25"/>
        <end position="216"/>
    </location>
</feature>
<keyword evidence="4" id="KW-1185">Reference proteome</keyword>
<keyword evidence="2" id="KW-0732">Signal</keyword>
<reference evidence="3 4" key="2">
    <citation type="submission" date="2022-06" db="EMBL/GenBank/DDBJ databases">
        <title>Genomic Encyclopedia of Type Strains, Phase I: the one thousand microbial genomes (KMG-I) project.</title>
        <authorList>
            <person name="Kyrpides N."/>
        </authorList>
    </citation>
    <scope>NUCLEOTIDE SEQUENCE [LARGE SCALE GENOMIC DNA]</scope>
    <source>
        <strain evidence="3 4">DSM 43889</strain>
    </source>
</reference>
<accession>A0ABT1JKF4</accession>